<reference evidence="14" key="1">
    <citation type="submission" date="2013-10" db="EMBL/GenBank/DDBJ databases">
        <title>Genome sequencing of Onchocerca volvulus.</title>
        <authorList>
            <person name="Cotton J."/>
            <person name="Tsai J."/>
            <person name="Stanley E."/>
            <person name="Tracey A."/>
            <person name="Holroyd N."/>
            <person name="Lustigman S."/>
            <person name="Berriman M."/>
        </authorList>
    </citation>
    <scope>NUCLEOTIDE SEQUENCE</scope>
</reference>
<dbReference type="InterPro" id="IPR001031">
    <property type="entry name" value="Thioesterase"/>
</dbReference>
<dbReference type="PROSITE" id="PS00455">
    <property type="entry name" value="AMP_BINDING"/>
    <property type="match status" value="1"/>
</dbReference>
<dbReference type="GO" id="GO:0004312">
    <property type="term" value="F:fatty acid synthase activity"/>
    <property type="evidence" value="ECO:0007669"/>
    <property type="project" value="UniProtKB-EC"/>
</dbReference>
<evidence type="ECO:0000256" key="3">
    <source>
        <dbReference type="ARBA" id="ARBA00018769"/>
    </source>
</evidence>
<dbReference type="InterPro" id="IPR016035">
    <property type="entry name" value="Acyl_Trfase/lysoPLipase"/>
</dbReference>
<keyword evidence="6" id="KW-0808">Transferase</keyword>
<feature type="region of interest" description="Disordered" evidence="9">
    <location>
        <begin position="21"/>
        <end position="88"/>
    </location>
</feature>
<evidence type="ECO:0000259" key="11">
    <source>
        <dbReference type="PROSITE" id="PS52004"/>
    </source>
</evidence>
<dbReference type="Gene3D" id="3.40.50.720">
    <property type="entry name" value="NAD(P)-binding Rossmann-like Domain"/>
    <property type="match status" value="3"/>
</dbReference>
<dbReference type="Proteomes" id="UP000024404">
    <property type="component" value="Unassembled WGS sequence"/>
</dbReference>
<dbReference type="Gene3D" id="3.30.300.30">
    <property type="match status" value="1"/>
</dbReference>
<feature type="region of interest" description="Disordered" evidence="9">
    <location>
        <begin position="3096"/>
        <end position="3121"/>
    </location>
</feature>
<feature type="domain" description="Carrier" evidence="10">
    <location>
        <begin position="4354"/>
        <end position="4429"/>
    </location>
</feature>
<keyword evidence="14" id="KW-1185">Reference proteome</keyword>
<dbReference type="Pfam" id="PF00668">
    <property type="entry name" value="Condensation"/>
    <property type="match status" value="1"/>
</dbReference>
<dbReference type="Pfam" id="PF00698">
    <property type="entry name" value="Acyl_transf_1"/>
    <property type="match status" value="2"/>
</dbReference>
<feature type="active site" description="Proton donor; for dehydratase activity" evidence="8">
    <location>
        <position position="2988"/>
    </location>
</feature>
<dbReference type="InterPro" id="IPR014031">
    <property type="entry name" value="Ketoacyl_synth_C"/>
</dbReference>
<dbReference type="InterPro" id="IPR018201">
    <property type="entry name" value="Ketoacyl_synth_AS"/>
</dbReference>
<dbReference type="InterPro" id="IPR006162">
    <property type="entry name" value="Ppantetheine_attach_site"/>
</dbReference>
<feature type="domain" description="Carrier" evidence="10">
    <location>
        <begin position="2260"/>
        <end position="2339"/>
    </location>
</feature>
<dbReference type="Gene3D" id="3.30.70.250">
    <property type="entry name" value="Malonyl-CoA ACP transacylase, ACP-binding"/>
    <property type="match status" value="2"/>
</dbReference>
<dbReference type="InterPro" id="IPR036736">
    <property type="entry name" value="ACP-like_sf"/>
</dbReference>
<dbReference type="InterPro" id="IPR009081">
    <property type="entry name" value="PP-bd_ACP"/>
</dbReference>
<feature type="region of interest" description="C-terminal hotdog fold" evidence="8">
    <location>
        <begin position="2935"/>
        <end position="3073"/>
    </location>
</feature>
<feature type="domain" description="Carrier" evidence="10">
    <location>
        <begin position="5832"/>
        <end position="5907"/>
    </location>
</feature>
<feature type="active site" description="Proton acceptor; for dehydratase activity" evidence="8">
    <location>
        <position position="359"/>
    </location>
</feature>
<dbReference type="Gene3D" id="3.30.559.10">
    <property type="entry name" value="Chloramphenicol acetyltransferase-like domain"/>
    <property type="match status" value="1"/>
</dbReference>
<keyword evidence="4" id="KW-0596">Phosphopantetheine</keyword>
<dbReference type="InterPro" id="IPR049551">
    <property type="entry name" value="PKS_DH_C"/>
</dbReference>
<feature type="domain" description="Ketosynthase family 3 (KS3)" evidence="11">
    <location>
        <begin position="3132"/>
        <end position="3535"/>
    </location>
</feature>
<dbReference type="EMBL" id="CMVM020000057">
    <property type="status" value="NOT_ANNOTATED_CDS"/>
    <property type="molecule type" value="Genomic_DNA"/>
</dbReference>
<comment type="catalytic activity">
    <reaction evidence="7">
        <text>acetyl-CoA + n malonyl-CoA + 2n NADPH + 2n H(+) = a long-chain fatty acid + (n+1) CoA + n CO2 + 2n NADP(+).</text>
        <dbReference type="EC" id="2.3.1.85"/>
    </reaction>
</comment>
<dbReference type="InterPro" id="IPR020841">
    <property type="entry name" value="PKS_Beta-ketoAc_synthase_dom"/>
</dbReference>
<dbReference type="InterPro" id="IPR036291">
    <property type="entry name" value="NAD(P)-bd_dom_sf"/>
</dbReference>
<dbReference type="Pfam" id="PF02801">
    <property type="entry name" value="Ketoacyl-synt_C"/>
    <property type="match status" value="3"/>
</dbReference>
<feature type="active site" description="Proton donor; for dehydratase activity" evidence="8">
    <location>
        <position position="515"/>
    </location>
</feature>
<feature type="region of interest" description="C-terminal hotdog fold" evidence="8">
    <location>
        <begin position="464"/>
        <end position="597"/>
    </location>
</feature>
<feature type="domain" description="Ketosynthase family 3 (KS3)" evidence="11">
    <location>
        <begin position="4445"/>
        <end position="4844"/>
    </location>
</feature>
<dbReference type="InterPro" id="IPR049900">
    <property type="entry name" value="PKS_mFAS_DH"/>
</dbReference>
<feature type="domain" description="PKS/mFAS DH" evidence="12">
    <location>
        <begin position="2773"/>
        <end position="3073"/>
    </location>
</feature>
<evidence type="ECO:0000259" key="12">
    <source>
        <dbReference type="PROSITE" id="PS52019"/>
    </source>
</evidence>
<dbReference type="InterPro" id="IPR042099">
    <property type="entry name" value="ANL_N_sf"/>
</dbReference>
<dbReference type="Pfam" id="PF00501">
    <property type="entry name" value="AMP-binding"/>
    <property type="match status" value="1"/>
</dbReference>
<dbReference type="InterPro" id="IPR001227">
    <property type="entry name" value="Ac_transferase_dom_sf"/>
</dbReference>
<dbReference type="SUPFAM" id="SSF56801">
    <property type="entry name" value="Acetyl-CoA synthetase-like"/>
    <property type="match status" value="1"/>
</dbReference>
<dbReference type="PROSITE" id="PS00012">
    <property type="entry name" value="PHOSPHOPANTETHEINE"/>
    <property type="match status" value="3"/>
</dbReference>
<dbReference type="Pfam" id="PF16197">
    <property type="entry name" value="KAsynt_C_assoc"/>
    <property type="match status" value="2"/>
</dbReference>
<evidence type="ECO:0000256" key="6">
    <source>
        <dbReference type="ARBA" id="ARBA00022679"/>
    </source>
</evidence>
<dbReference type="Gene3D" id="3.40.366.10">
    <property type="entry name" value="Malonyl-Coenzyme A Acyl Carrier Protein, domain 2"/>
    <property type="match status" value="2"/>
</dbReference>
<dbReference type="EC" id="2.3.1.85" evidence="2"/>
<dbReference type="InterPro" id="IPR042104">
    <property type="entry name" value="PKS_dehydratase_sf"/>
</dbReference>
<sequence>MAYKYHSEDIRNIVNIVNERDDRDKISKKPNDYEDQKRSKIVKEQNKSERMNIKRQKNDFEESNKDKKGMEFRNNSNIGNRNHESKDGKELKTIEWTEALQIPGLLIDVREKCISTMLSFQILSDIFQEYHSHCYNAFRKYPNVAMSAEKSEECAAVTYAISKFLFRIGYNPERIAVSGLDTLIMLAAKDAMKLDDACFAWKTITSLIKDVNDSTTAEQINTILLKLDINFQKITSLINIQQLVLSDTESLTAAILTSDEQNQQFLDKRMESYMIFGSRNDCSLKHIEKFDDLVVFIISQKDSKLLEAFQKALIEEENMSDFLLKSQLYQSKNSSSNQSINEVFSMKINLEEKKYLFSHLIHNRQILSAATLITIIYDELSKKWSSLKDVTFLFPVIFEPENEIIDLKIQISPDICTVTYANQQCVTFRLGKSYGSGNISGNISKCRNIDYGISTLNIESDLNTKLVTGKEFYDLMEQYHYQYYQEFRCVQNLTIHEEGGTVELKSSKYLDVLIDGAMQAIVFICIQQYGTKLLTLVPFYIRKTEFFSITEEAIPYYERIPTKKHNDANILAFVKVGLQTGRFSGSFKFATDKIAIEAHAISFYPMMPDNILESLENEKILSLNSLESQIDSCYEESIKPEAEESTTKNNLSQMTSNKFKLQDEKLICIKSFACRLPKTINDPAEFWDALKTGQIMSSKIPYSRINGRDSLARGQYGHPIRCANFLANDISHFDAAFFGISRSEAEKIDPQQRILLECVYECMENAGLTSLSDTGFFVGFMSNEYPDIVKSRDAISMLGSSASIVSGRLNYLFGSSGPAITLDTACSSSLVALQAAIHALHAKQCTTAIVAGVNLILTEQSIGQRANGNLLADDGICRSFDARSSGYGRADGCVALLLSITDKAIGRNDSAISVISTCIGHNGQSVSLTAPSGYAQEKLLRDCLSKIANNQSVKCWEAHGTGTIIGDAIELKALQTNLRQCLISTAKTHFGHSEAAAGATGLAKIFLQFKYEYIPEHGLYQFLKNLQNGTLYLPVIGEEWSDTLAGISSFGISGTNAMTLLQSEKVILKQSKTKTTKWQTYICPLSAKSKDSLQMLLISYQTMFENTFQKLEDICATAALQRNHMRYHAVILLRKRKIIQTWINFEKTSGKQEMIGLKLSSNSFLYIVPWFYSTFSKFKMNFKIYLRLIKNFAKQQNSRKFQQIESIVILAGFLGLITFLHDIGIKVKAIHASDNLSLTAVLLITGKLKFIKINNIAYSNIQIFTEEMSTTNKYIDNYKWYKLYTKKDWNNFEYELMKMIAKSYLQGDCIDWENLYSLPSHSITLPNYQFKRESYWITENSSTIDHWLIGRLMKEEEDECIFINQISKMTNAELMTFKYDGQMRFTFGICCEAIMQALQLTFLKDITDQSHYYSFKNITMMKYSVQENDWIKITIKKYTDKKYHIQLTCASNIICEANIKLIASTITMKATNISQTGNFITKANFYEILNDQGIFYEGIYQTIINASSNERIFVAKRCYQIFLVIETIIQIACYCNILNPYDIYDEKKFIIENLNFHTFLLESIYIRVENRKIVAYDGTGSRMIISANLGSKEIKKKIAEMKYRKKTNKGRMDEPINSSPITYQQCIDKIRHAVEDIRKDDNAISNEQLSTSFIELGLDSLAITDLANRLNINYFPGLQIGAVDLFNYPNIYLLAEAIYTHKISSRINNNKDEKIYQMMEDHSDTITTLKKYTNRESRNKDTDKYTCRESRSQDSILTMDTDESCAYTQIFLKEQSKNDHKVFIITDKKFISSKSEKKSNNELIIIVNNKMESCSVQNNVGTLYLNIKNPENFKNYFLSHLNGQKTAMIRFELTSSFSLRYLTEVLLHLTETIIKSRHTYVFSSKPGYGKANAFALGFAKSLSAELYPKVRYEWDFFLQKIPNLKNFIKNLPKSLHMNETNSKERWLITGGLGGIGWQIAKFIAYNRSVSHLILLGRKQPNEIQRQEIRQIRDRVNVDVRAVSVDLTSKMQMKEFFEKLQITLTSIIHSAGCLHDALASKQNRSTFRLVTEAKCGGLLILEKLCRSHPIKHFIVNSSVSAIIGNQGQCNYSAANAFIDEIMLERRMKGLPATIINWGNWLEIGMAVKANKILNKMGFIGLKTENAMTYLQIAIDQAPIRMIVVRFDICKILHFRPDLANVFQNNTNENNILTSRKNVSGQGLNQKSQKYKDQSISEISKQWSKNVKANEEIYKNDDIHANDIIYKNEIHANDVNDANDGNDIHCLKSEIAKILKEVTGEVITTDDYQRTFMDLGLDSLKIYRFVNRLTEKIEIKPNLNVLAIFEHPTIEQLSRHIRSLFYQIKKHSEKINNFLSKHKENFENMVKKFTIFVLYSKDKEKLKEKKRHFLELFDQSSRILEILSNQSFVYDQFNGYLHIVWGSKYKILRNNLLHSEIISNIKQSRIKPVICFMISGHGSQVWNMGRQLSCIFPFFRKKFNETLDVATQYMPEKSVNIRDVIYQWHYCELMYHTEYAQPIIYCFAYSLAKFYEFCGVEATFFVGHSVGEIVACTLAGRITLDDALKLVIRRGQILGLIRGKGKMIAVRKNDAEKLQRYSGMSRAAENSDKQVVLSGDNHSARLCLHFARLYQYPITVVDDCYPFHSSVIDDTLLDRYMMECKKVKLQETKTKNVISNCTGQFMDSRTESIASINSAVFFNRCVETLRENNTNIWLEIGSGEILSTLVRSMLGSMPNMLICSAIRNDKQEMDAFLHSLCQLQNFGIKIKWDRICNRANFVNATEIREKCREKIEKKSVIETEKYMELIEQHLIHGEITLPAAFIITMFAEFAINSSEIYISKSKMKRNTRKELSLRREKSSTECKKITFEALRLERRVNEIDLSKLRIKFNTSELLLTDDVSKYSSCRISNEESKKHLEQIEKIDILNKLRINYEQLKIKMSKLSHEAFYETMRKRGLQYGPKYQILREIYRKGRYIRATLINADDLTRLLDGALQLLSAALLTDNKSSIYIPFAIDNIVIKYEKMKTVRNCFHAYGITTKRIDNIIKGIVIIYENDNAVIILHNVTAIDISTNKFNTSIKDHNHPSDSQYSTGKKMTKDFANKDKSDNVNEDSDADNISTGKINTNKNSSIRSETLQIEIISYAGQFPGSAVDCASLWNNLKAGISLHSTGNIQKLQHDVAIFNPVQFGITPKEAAYVDPQQRILLELAQKVIEKAGLEKLDSETGVFIGVSSSDFAQKAYKEIQDTCSYLATGTNQSTLAGRIAYWFNLKGPVMVIDTACSSFFSALIVACDNIKMGNCQVALVGAVNIILNSKPTSVLEKAQMLAKTDFCKVFDVNADGYVRSEGAAMILIQGVNGKSFNLKSEKLAIHRSDMKFTIESYGVAHNGRSNGLTVPNGISECELMDRVNKKRVNTSMISWVEAHATGTPLGDPIETKAIIRALSDTSNDDRPIHITSVKSSLGHCEAVAGAASLIMALESYHHRYLPPVQHFKLLNTNIITDPSLIVPVIGEELPDTFEMLINSFGFSGTNASIILRGCTRRQVQEDGKARNYSIMKQRLSFSHSPCIFLCSADDSESFKLISEKLEDYLKKTNQNLATVCACLQDLRSSGRYRIAISIKRHTQKWSSSRISIKPQKWIKIAFCMGKIPEPAMIAELYIAYQSFRRIFIKYIKTYKCANSFASSKSDGKIAFEYISKLSLITFLLSIGINPSTIIAPTRIDRIIVEIIRRKCRMKNALETGNNSNKSVPNQHQNFEIQQEMIFEDFDCILNVQNLRMEKPATIYSTNSKRLFIDQFVDTICQLYEHFIDINWQVLDDRTRKTCLIPEPEYSKKKYWPFDDCNMRSIDYNHSNGELLISNLEPEIFQKTKELDKTNLLVDQFNNNISDNTKTDPIFHQYLYKLVQKKCTLPNPERITPFIAINLTCTTTIIGEQAIFIAKINDNNDIVRIKKQLDLHKCTKLVLEWIIDEENLLESTIRQSMLIIHLWKILVNSNNNNNNSNNNNDNSGNFNKNMKLCLIVFTIINIKGNHRLFAPYSALLKTLAMEHTAVNFKSIYTDIIDQQFFHEILDENFFNEIIYYNNGNRYVERLQQMDRAELITKQTRNLNRILIIGNIRGIAIELIKMLKPHLAIVVSRSMLNTSKNDENDMIIRTIQADCTDYEQMERIFATFAPFDVVFHCAATIYNGLMENMNMKLFEMVCRPKVIGLQNIIKLSKIYRIQKIVAFSSAATILGSAGQANYVVANELLEFVMRRDMPEGLFISWGPWDGRGILMGDHMVSIRNQIQNSGWNLLRAEQVAQLCCKLLSNTGQHIAMDVNFDLLRKKRPYLRSFLESIPENSTNKDDFIFQNKLQSNSKLEKNFNEIIKNCITEVSGIADVKSDVGFMSMGIDSLMIAEMQELLNKRLNLNISIAIFYEYSSVETLSQYIAQTMSTNCELQDDAKVKDTNDAIAIVGYSGAFSGANNDETFWSSLLDGKELIECHKRTTNDNQELIEAIGFIPDIDKFDYRFWKISPDDASYLDPQIRKFVEHAYIALERSGLIRLRNKLRIAVVVGAEPSEYRPQSRRIGGIEDLYEMNQKDFVAAWTSHLLDLHGPSFGVYSACSTALVAIIQACHLLRENQCDVALAGAVSLAIPRLDSSNRIVEGMILSSDGHCRPFDHQSSGTIRGSAVGVVVLRRICESQQTNIPIIAKIAGYAITNDGLIKSSFMAPNISGQRECMQKAIEMIDSAEMDYIECHGTGTTIGDLIELTALSQLYHRDTLIGSVKANIGHALAGAGIGAIIKLCKIAEMRIIPKQINFDKLNENLKNVSFKITQCNVEIQKEKLRLAVNASGIGGTNAHIIIENDNRLYHLSSYQQNIKQYFYALTISARTENACTELCNRIANYLKSKMNLTQIASTLQNYREHFEYRIGLSVPSAKDAINQLENFDKIQKIIELKSENIAFYFSPQGLEYPNIGLEAMIYNEVFREVMQKCCNIASKLIGMNFQSIIHPQQKIDKQQMIFEQPYSQLAIFTVCFALAEQLRAWGIDACIMMGHSLGEYVAAAQADVFDVETALKILFKRGCLIAKTEKAKMLAVKSSKFAAELMEENIGNIKIPEDIEISAILRPDLKCLTGKPEIIDELKKKLEEDEIHHRELATNYAFHSSFMNSILDEFAQFLENFTFRKPTKQILSNIDGQLITHFDSKYMVKHMRSTIRIDKCIENFHNRNIKIIIEIGPKGIVESLVKDNSFDEIDVISTLPSKKQHEKGYDTGNLLAIATKLWMKGYNELNWEKICGNYGFDRFLPNYQFEKDICWDNQIKEWNMKKLEVSLYEPCWIPCKFSTQKQQLPKGVLLFLPVIFTKSINAFLTMLHNLFIPVQCIFSDIVSSENLNIVNENIYINSNKEESYQQLANYLHTINFHYDTIIHAWNLSANEIFDRIDNSFLFSSFYSIYWILANVTQNTIDLRFLVCIDWNSEPEIFTVLGPIRELAMTGQLTQTACILCTSEVNLFEALQLLESLQANFAFIRNSVNNEFEHFSYQLKAIRNNDYLVENEDQSIDKNDCLIRNADIIVIFGFGNIGQSFINVLCQNFDFLTIYVVSPNATRHFQELKHKINQWKVSRKSGKANITNVNFQSGNHTILAYDVDVTKEDEVRQFLMQIMLQHGRINVIIHAAAAKIDNIKFEKSFDEIEFVLQPKVRGTRNIINTLHQNNISIRNLILNSSMNALFGLPGNNDYAASNIFLDACCRRNFRNIHNITTIQWTGWKASNMFNYYSMKENKSLNPVANLIVEYSLSVQDAERMIWKCLHEQGLIAVSSVSPSDIAREIHKLNFTINRKFTNIPEGYGSQIEKNSTDLRNTVAKIWMNYLGVEQVTDQGDFIQLGGHSLNGMQIIWEINRMMKINCKLDDLFKNSRFGNFLQFLQQLIIDGNHRQKFSHNLENYKIFDAAGRLKNIPLSYPQENMYILRQLQHPTLYNICFLLTFQGLFCIKSLRKALLFLIARQTSLRTAFLVSNDDCYQEIRSLTESYYHITWPNTNDVERHKLIEDEKNHVMDLSIIPFRILSMCNKRNDLEEIEYMIMISQHHIITDGWSMTIFANELGQFYRYCLKNECIPITFKRLSRNVAHFAIWQRSNNEFADILENDLQQLCVKLQGLQATRIVTQKIATVTSKLISQKILSIPASLWMQINQAAKRYQQTVYTVMLTAFLCLIRKFSDDYDNNTIVIGCPIAGRIGAEEMKSVMGYFLNNIILIVKDLEINAPNNVLFEQVKEAIQDARSFEHLPFHLLVAKLTYQQQRSIHQHPIFDIFFNYRHNLDFPEIEIPNVRSTIKQLTINDAFNFACTIDETDNGTLITIDYNANQYSMQFIEQIITVYLKLLKSISNESDNVRNKISDLEHKIHRDIFSGSVIDIVMQQSTILADKFNAFCYSHQTITYQQIYDKIYMLSKQIKQFYLQNNCRSIRADTIIPICADSNAIIVPLLAVQLTGAAYAPIDPKNSITMIAQLVQDIGAPIIIGQENDLGLNIPTFSLIHFSSMNNQKTSIYDAEKSKIDYLNLKFEKESIRKCSQSSDASYVIFTSGSTGKPKAVCVTNQNLLNFVFASTQQATFRPKYRIYHSVNTIFDVSCVNIFTTFSNGSCLFASQNILKATVEIVQQKIQFAFLPSALFNMFDDDGEIDQLQQLENLYIGGETPNTEQLNRCLQVGIRIRQIYGPTETTVWSLTNKCSLFEHECGRIIGTPIDNETVYLLDSENNITCNGGKGELVICGESVSRGYLNQETNAFTFNKFHTKEDKILNRNMLCYHTGDFAMKLGKKYHFLGRIDKQVKIRGFRVELAEIEIVVRRWNSTIRNVVVLKNDQLDNLCLFIEKNNDKRDCEELRQYLKQHLLHFMIPTRIIMLQQMPLNRNGKIDINNLKEMMENDYSIDIDNTISGSIPTNEALFERVGKIWCQLLGVSKLKLEDNFFALGGHSLLLVLLRHKLYDEFKFNLNFEHFYRQPTLAALIDSIFTNTNIYNGITKEKEISNNHIDKNVDEFDQIDQHHTTLLSSPLAYFAPEIKSVRFVNLREKALATGNLYMIHAIAGTIYPYFGLVSAIPQCLNIYAIEYEFHYPSNSLMELASFYAKNITKHSQRKPIYLMGHSLGGILAREIAQLLHNNDKNNEVSFVIMLDSWYHGIDNLRVNTVKRYLQEKLEGLPNQEEYIKKSAKLTEILQKHQFSINSIKIYLLKAKDHGNSSFRTNLREFNSKEKTRSFISNGWQKISAKNVNIFLVDGDHDSMLQQHNIIFLTRIFAYIYAKNGVTVEKI</sequence>
<evidence type="ECO:0000256" key="9">
    <source>
        <dbReference type="SAM" id="MobiDB-lite"/>
    </source>
</evidence>
<dbReference type="SMART" id="SM00822">
    <property type="entry name" value="PKS_KR"/>
    <property type="match status" value="1"/>
</dbReference>
<feature type="domain" description="Carrier" evidence="10">
    <location>
        <begin position="1621"/>
        <end position="1702"/>
    </location>
</feature>
<dbReference type="InterPro" id="IPR000873">
    <property type="entry name" value="AMP-dep_synth/lig_dom"/>
</dbReference>
<dbReference type="EnsemblMetazoa" id="OVOC1839.1">
    <property type="protein sequence ID" value="OVOC1839.1"/>
    <property type="gene ID" value="WBGene00238648"/>
</dbReference>
<accession>A0A8R1TP70</accession>
<evidence type="ECO:0000313" key="13">
    <source>
        <dbReference type="EnsemblMetazoa" id="OVOC1839.1"/>
    </source>
</evidence>
<dbReference type="Pfam" id="PF00109">
    <property type="entry name" value="ketoacyl-synt"/>
    <property type="match status" value="3"/>
</dbReference>
<dbReference type="Gene3D" id="3.40.47.10">
    <property type="match status" value="3"/>
</dbReference>
<dbReference type="GO" id="GO:0031177">
    <property type="term" value="F:phosphopantetheine binding"/>
    <property type="evidence" value="ECO:0007669"/>
    <property type="project" value="InterPro"/>
</dbReference>
<feature type="region of interest" description="N-terminal hotdog fold" evidence="8">
    <location>
        <begin position="326"/>
        <end position="450"/>
    </location>
</feature>
<dbReference type="SUPFAM" id="SSF51735">
    <property type="entry name" value="NAD(P)-binding Rossmann-fold domains"/>
    <property type="match status" value="3"/>
</dbReference>
<dbReference type="InterPro" id="IPR014030">
    <property type="entry name" value="Ketoacyl_synth_N"/>
</dbReference>
<dbReference type="PROSITE" id="PS00606">
    <property type="entry name" value="KS3_1"/>
    <property type="match status" value="2"/>
</dbReference>
<dbReference type="SUPFAM" id="SSF53474">
    <property type="entry name" value="alpha/beta-Hydrolases"/>
    <property type="match status" value="1"/>
</dbReference>
<dbReference type="InterPro" id="IPR023213">
    <property type="entry name" value="CAT-like_dom_sf"/>
</dbReference>
<dbReference type="PROSITE" id="PS52004">
    <property type="entry name" value="KS3_2"/>
    <property type="match status" value="3"/>
</dbReference>
<dbReference type="Gene3D" id="1.10.1200.10">
    <property type="entry name" value="ACP-like"/>
    <property type="match status" value="5"/>
</dbReference>
<dbReference type="InterPro" id="IPR057326">
    <property type="entry name" value="KR_dom"/>
</dbReference>
<dbReference type="GO" id="GO:0004315">
    <property type="term" value="F:3-oxoacyl-[acyl-carrier-protein] synthase activity"/>
    <property type="evidence" value="ECO:0007669"/>
    <property type="project" value="InterPro"/>
</dbReference>
<dbReference type="Pfam" id="PF14765">
    <property type="entry name" value="PS-DH"/>
    <property type="match status" value="1"/>
</dbReference>
<dbReference type="GO" id="GO:0006633">
    <property type="term" value="P:fatty acid biosynthetic process"/>
    <property type="evidence" value="ECO:0007669"/>
    <property type="project" value="InterPro"/>
</dbReference>
<feature type="domain" description="PKS/mFAS DH" evidence="12">
    <location>
        <begin position="326"/>
        <end position="597"/>
    </location>
</feature>
<dbReference type="Pfam" id="PF00550">
    <property type="entry name" value="PP-binding"/>
    <property type="match status" value="5"/>
</dbReference>
<dbReference type="SUPFAM" id="SSF52151">
    <property type="entry name" value="FabD/lysophospholipase-like"/>
    <property type="match status" value="2"/>
</dbReference>
<dbReference type="InterPro" id="IPR045851">
    <property type="entry name" value="AMP-bd_C_sf"/>
</dbReference>
<evidence type="ECO:0000256" key="7">
    <source>
        <dbReference type="ARBA" id="ARBA00044883"/>
    </source>
</evidence>
<dbReference type="SMART" id="SM00827">
    <property type="entry name" value="PKS_AT"/>
    <property type="match status" value="2"/>
</dbReference>
<dbReference type="PROSITE" id="PS50075">
    <property type="entry name" value="CARRIER"/>
    <property type="match status" value="5"/>
</dbReference>
<feature type="domain" description="Ketosynthase family 3 (KS3)" evidence="11">
    <location>
        <begin position="664"/>
        <end position="1063"/>
    </location>
</feature>
<evidence type="ECO:0000256" key="1">
    <source>
        <dbReference type="ARBA" id="ARBA00012480"/>
    </source>
</evidence>
<dbReference type="SUPFAM" id="SSF53901">
    <property type="entry name" value="Thiolase-like"/>
    <property type="match status" value="3"/>
</dbReference>
<dbReference type="SMART" id="SM00823">
    <property type="entry name" value="PKS_PP"/>
    <property type="match status" value="3"/>
</dbReference>
<proteinExistence type="predicted"/>
<evidence type="ECO:0000256" key="5">
    <source>
        <dbReference type="ARBA" id="ARBA00022553"/>
    </source>
</evidence>
<evidence type="ECO:0000313" key="14">
    <source>
        <dbReference type="Proteomes" id="UP000024404"/>
    </source>
</evidence>
<dbReference type="SMART" id="SM00825">
    <property type="entry name" value="PKS_KS"/>
    <property type="match status" value="3"/>
</dbReference>
<feature type="compositionally biased region" description="Basic and acidic residues" evidence="9">
    <location>
        <begin position="3096"/>
        <end position="3105"/>
    </location>
</feature>
<dbReference type="InterPro" id="IPR016039">
    <property type="entry name" value="Thiolase-like"/>
</dbReference>
<dbReference type="SUPFAM" id="SSF47336">
    <property type="entry name" value="ACP-like"/>
    <property type="match status" value="5"/>
</dbReference>
<dbReference type="InterPro" id="IPR020845">
    <property type="entry name" value="AMP-binding_CS"/>
</dbReference>
<dbReference type="CDD" id="cd00833">
    <property type="entry name" value="PKS"/>
    <property type="match status" value="3"/>
</dbReference>
<protein>
    <recommendedName>
        <fullName evidence="3">Fatty acid synthase</fullName>
        <ecNumber evidence="2">2.3.1.85</ecNumber>
        <ecNumber evidence="1">3.1.2.14</ecNumber>
    </recommendedName>
</protein>
<dbReference type="Gene3D" id="3.40.50.12780">
    <property type="entry name" value="N-terminal domain of ligase-like"/>
    <property type="match status" value="1"/>
</dbReference>
<feature type="active site" description="Proton acceptor; for dehydratase activity" evidence="8">
    <location>
        <position position="2807"/>
    </location>
</feature>
<dbReference type="Gene3D" id="3.30.70.3290">
    <property type="match status" value="3"/>
</dbReference>
<dbReference type="Pfam" id="PF00975">
    <property type="entry name" value="Thioesterase"/>
    <property type="match status" value="1"/>
</dbReference>
<dbReference type="PANTHER" id="PTHR43775">
    <property type="entry name" value="FATTY ACID SYNTHASE"/>
    <property type="match status" value="1"/>
</dbReference>
<dbReference type="GO" id="GO:0044550">
    <property type="term" value="P:secondary metabolite biosynthetic process"/>
    <property type="evidence" value="ECO:0007669"/>
    <property type="project" value="UniProtKB-ARBA"/>
</dbReference>
<dbReference type="InterPro" id="IPR029058">
    <property type="entry name" value="AB_hydrolase_fold"/>
</dbReference>
<dbReference type="EC" id="3.1.2.14" evidence="1"/>
<organism evidence="13 14">
    <name type="scientific">Onchocerca volvulus</name>
    <dbReference type="NCBI Taxonomy" id="6282"/>
    <lineage>
        <taxon>Eukaryota</taxon>
        <taxon>Metazoa</taxon>
        <taxon>Ecdysozoa</taxon>
        <taxon>Nematoda</taxon>
        <taxon>Chromadorea</taxon>
        <taxon>Rhabditida</taxon>
        <taxon>Spirurina</taxon>
        <taxon>Spiruromorpha</taxon>
        <taxon>Filarioidea</taxon>
        <taxon>Onchocercidae</taxon>
        <taxon>Onchocerca</taxon>
    </lineage>
</organism>
<dbReference type="PANTHER" id="PTHR43775:SF51">
    <property type="entry name" value="INACTIVE PHENOLPHTHIOCEROL SYNTHESIS POLYKETIDE SYNTHASE TYPE I PKS1-RELATED"/>
    <property type="match status" value="1"/>
</dbReference>
<feature type="compositionally biased region" description="Basic and acidic residues" evidence="9">
    <location>
        <begin position="21"/>
        <end position="71"/>
    </location>
</feature>
<dbReference type="InterPro" id="IPR032821">
    <property type="entry name" value="PKS_assoc"/>
</dbReference>
<feature type="domain" description="Carrier" evidence="10">
    <location>
        <begin position="6916"/>
        <end position="6991"/>
    </location>
</feature>
<evidence type="ECO:0000256" key="8">
    <source>
        <dbReference type="PROSITE-ProRule" id="PRU01363"/>
    </source>
</evidence>
<name>A0A8R1TP70_ONCVO</name>
<evidence type="ECO:0000256" key="4">
    <source>
        <dbReference type="ARBA" id="ARBA00022450"/>
    </source>
</evidence>
<dbReference type="InterPro" id="IPR014043">
    <property type="entry name" value="Acyl_transferase_dom"/>
</dbReference>
<dbReference type="Gene3D" id="3.40.50.1820">
    <property type="entry name" value="alpha/beta hydrolase"/>
    <property type="match status" value="1"/>
</dbReference>
<dbReference type="Pfam" id="PF08659">
    <property type="entry name" value="KR"/>
    <property type="match status" value="3"/>
</dbReference>
<dbReference type="SUPFAM" id="SSF52777">
    <property type="entry name" value="CoA-dependent acyltransferases"/>
    <property type="match status" value="2"/>
</dbReference>
<dbReference type="GO" id="GO:0016297">
    <property type="term" value="F:fatty acyl-[ACP] hydrolase activity"/>
    <property type="evidence" value="ECO:0007669"/>
    <property type="project" value="UniProtKB-EC"/>
</dbReference>
<reference evidence="13" key="2">
    <citation type="submission" date="2022-06" db="UniProtKB">
        <authorList>
            <consortium name="EnsemblMetazoa"/>
        </authorList>
    </citation>
    <scope>IDENTIFICATION</scope>
</reference>
<dbReference type="PROSITE" id="PS52019">
    <property type="entry name" value="PKS_MFAS_DH"/>
    <property type="match status" value="2"/>
</dbReference>
<keyword evidence="5" id="KW-0597">Phosphoprotein</keyword>
<dbReference type="InterPro" id="IPR050091">
    <property type="entry name" value="PKS_NRPS_Biosynth_Enz"/>
</dbReference>
<evidence type="ECO:0000256" key="2">
    <source>
        <dbReference type="ARBA" id="ARBA00012873"/>
    </source>
</evidence>
<dbReference type="InterPro" id="IPR001242">
    <property type="entry name" value="Condensation_dom"/>
</dbReference>
<dbReference type="InterPro" id="IPR013968">
    <property type="entry name" value="PKS_KR"/>
</dbReference>
<feature type="region of interest" description="N-terminal hotdog fold" evidence="8">
    <location>
        <begin position="2773"/>
        <end position="2912"/>
    </location>
</feature>
<dbReference type="Gene3D" id="3.10.129.110">
    <property type="entry name" value="Polyketide synthase dehydratase"/>
    <property type="match status" value="2"/>
</dbReference>
<dbReference type="InterPro" id="IPR020806">
    <property type="entry name" value="PKS_PP-bd"/>
</dbReference>
<evidence type="ECO:0000259" key="10">
    <source>
        <dbReference type="PROSITE" id="PS50075"/>
    </source>
</evidence>
<dbReference type="Gene3D" id="3.30.559.30">
    <property type="entry name" value="Nonribosomal peptide synthetase, condensation domain"/>
    <property type="match status" value="1"/>
</dbReference>